<dbReference type="EMBL" id="BPLQ01002256">
    <property type="protein sequence ID" value="GIX90587.1"/>
    <property type="molecule type" value="Genomic_DNA"/>
</dbReference>
<evidence type="ECO:0000313" key="2">
    <source>
        <dbReference type="Proteomes" id="UP001054837"/>
    </source>
</evidence>
<comment type="caution">
    <text evidence="1">The sequence shown here is derived from an EMBL/GenBank/DDBJ whole genome shotgun (WGS) entry which is preliminary data.</text>
</comment>
<reference evidence="1 2" key="1">
    <citation type="submission" date="2021-06" db="EMBL/GenBank/DDBJ databases">
        <title>Caerostris darwini draft genome.</title>
        <authorList>
            <person name="Kono N."/>
            <person name="Arakawa K."/>
        </authorList>
    </citation>
    <scope>NUCLEOTIDE SEQUENCE [LARGE SCALE GENOMIC DNA]</scope>
</reference>
<protein>
    <submittedName>
        <fullName evidence="1">Uncharacterized protein</fullName>
    </submittedName>
</protein>
<dbReference type="AlphaFoldDB" id="A0AAV4P0A0"/>
<sequence length="90" mass="10548">MDWNLSLPQVATHLELIQRFSPQTNSYLEAVPGCRCFPMRRIEMEYKNELRDGRRRMRAVEEVIKRYEKSGFTSLPPKKDILKSSCSNGI</sequence>
<keyword evidence="2" id="KW-1185">Reference proteome</keyword>
<name>A0AAV4P0A0_9ARAC</name>
<proteinExistence type="predicted"/>
<gene>
    <name evidence="1" type="ORF">CDAR_484251</name>
</gene>
<evidence type="ECO:0000313" key="1">
    <source>
        <dbReference type="EMBL" id="GIX90587.1"/>
    </source>
</evidence>
<accession>A0AAV4P0A0</accession>
<dbReference type="Proteomes" id="UP001054837">
    <property type="component" value="Unassembled WGS sequence"/>
</dbReference>
<organism evidence="1 2">
    <name type="scientific">Caerostris darwini</name>
    <dbReference type="NCBI Taxonomy" id="1538125"/>
    <lineage>
        <taxon>Eukaryota</taxon>
        <taxon>Metazoa</taxon>
        <taxon>Ecdysozoa</taxon>
        <taxon>Arthropoda</taxon>
        <taxon>Chelicerata</taxon>
        <taxon>Arachnida</taxon>
        <taxon>Araneae</taxon>
        <taxon>Araneomorphae</taxon>
        <taxon>Entelegynae</taxon>
        <taxon>Araneoidea</taxon>
        <taxon>Araneidae</taxon>
        <taxon>Caerostris</taxon>
    </lineage>
</organism>